<protein>
    <submittedName>
        <fullName evidence="2">Surface protein</fullName>
    </submittedName>
</protein>
<proteinExistence type="predicted"/>
<feature type="coiled-coil region" evidence="1">
    <location>
        <begin position="19"/>
        <end position="46"/>
    </location>
</feature>
<reference evidence="2" key="1">
    <citation type="journal article" date="2021" name="PeerJ">
        <title>Extensive microbial diversity within the chicken gut microbiome revealed by metagenomics and culture.</title>
        <authorList>
            <person name="Gilroy R."/>
            <person name="Ravi A."/>
            <person name="Getino M."/>
            <person name="Pursley I."/>
            <person name="Horton D.L."/>
            <person name="Alikhan N.F."/>
            <person name="Baker D."/>
            <person name="Gharbi K."/>
            <person name="Hall N."/>
            <person name="Watson M."/>
            <person name="Adriaenssens E.M."/>
            <person name="Foster-Nyarko E."/>
            <person name="Jarju S."/>
            <person name="Secka A."/>
            <person name="Antonio M."/>
            <person name="Oren A."/>
            <person name="Chaudhuri R.R."/>
            <person name="La Ragione R."/>
            <person name="Hildebrand F."/>
            <person name="Pallen M.J."/>
        </authorList>
    </citation>
    <scope>NUCLEOTIDE SEQUENCE</scope>
    <source>
        <strain evidence="2">ChiHecec1B25-7008</strain>
    </source>
</reference>
<accession>A0A9D2KSS0</accession>
<sequence length="84" mass="9855">MRATISLDSLWQTIQSLSLNNQEWLLDKLQENIREQKEEETEYISKEEILAGIDAGLKEMKLMKEGKLQAKSFDEFLEELKHEA</sequence>
<name>A0A9D2KSS0_9BACE</name>
<evidence type="ECO:0000256" key="1">
    <source>
        <dbReference type="SAM" id="Coils"/>
    </source>
</evidence>
<keyword evidence="1" id="KW-0175">Coiled coil</keyword>
<dbReference type="Proteomes" id="UP000823860">
    <property type="component" value="Unassembled WGS sequence"/>
</dbReference>
<dbReference type="AlphaFoldDB" id="A0A9D2KSS0"/>
<reference evidence="2" key="2">
    <citation type="submission" date="2021-04" db="EMBL/GenBank/DDBJ databases">
        <authorList>
            <person name="Gilroy R."/>
        </authorList>
    </citation>
    <scope>NUCLEOTIDE SEQUENCE</scope>
    <source>
        <strain evidence="2">ChiHecec1B25-7008</strain>
    </source>
</reference>
<gene>
    <name evidence="2" type="ORF">H9785_00035</name>
</gene>
<evidence type="ECO:0000313" key="2">
    <source>
        <dbReference type="EMBL" id="HJA82354.1"/>
    </source>
</evidence>
<dbReference type="EMBL" id="DWZE01000001">
    <property type="protein sequence ID" value="HJA82354.1"/>
    <property type="molecule type" value="Genomic_DNA"/>
</dbReference>
<comment type="caution">
    <text evidence="2">The sequence shown here is derived from an EMBL/GenBank/DDBJ whole genome shotgun (WGS) entry which is preliminary data.</text>
</comment>
<organism evidence="2 3">
    <name type="scientific">Candidatus Bacteroides intestinavium</name>
    <dbReference type="NCBI Taxonomy" id="2838469"/>
    <lineage>
        <taxon>Bacteria</taxon>
        <taxon>Pseudomonadati</taxon>
        <taxon>Bacteroidota</taxon>
        <taxon>Bacteroidia</taxon>
        <taxon>Bacteroidales</taxon>
        <taxon>Bacteroidaceae</taxon>
        <taxon>Bacteroides</taxon>
    </lineage>
</organism>
<evidence type="ECO:0000313" key="3">
    <source>
        <dbReference type="Proteomes" id="UP000823860"/>
    </source>
</evidence>